<dbReference type="GO" id="GO:0008710">
    <property type="term" value="F:8-amino-7-oxononanoate synthase activity"/>
    <property type="evidence" value="ECO:0007669"/>
    <property type="project" value="UniProtKB-EC"/>
</dbReference>
<evidence type="ECO:0000313" key="15">
    <source>
        <dbReference type="Proteomes" id="UP001156601"/>
    </source>
</evidence>
<evidence type="ECO:0000256" key="5">
    <source>
        <dbReference type="ARBA" id="ARBA00013187"/>
    </source>
</evidence>
<dbReference type="InterPro" id="IPR050087">
    <property type="entry name" value="AON_synthase_class-II"/>
</dbReference>
<reference evidence="14" key="2">
    <citation type="submission" date="2023-01" db="EMBL/GenBank/DDBJ databases">
        <title>Draft genome sequence of Agaribacter marinus strain NBRC 110023.</title>
        <authorList>
            <person name="Sun Q."/>
            <person name="Mori K."/>
        </authorList>
    </citation>
    <scope>NUCLEOTIDE SEQUENCE</scope>
    <source>
        <strain evidence="14">NBRC 110023</strain>
    </source>
</reference>
<evidence type="ECO:0000256" key="10">
    <source>
        <dbReference type="ARBA" id="ARBA00033381"/>
    </source>
</evidence>
<comment type="catalytic activity">
    <reaction evidence="11">
        <text>6-carboxyhexanoyl-[ACP] + L-alanine + H(+) = (8S)-8-amino-7-oxononanoate + holo-[ACP] + CO2</text>
        <dbReference type="Rhea" id="RHEA:42288"/>
        <dbReference type="Rhea" id="RHEA-COMP:9685"/>
        <dbReference type="Rhea" id="RHEA-COMP:9955"/>
        <dbReference type="ChEBI" id="CHEBI:15378"/>
        <dbReference type="ChEBI" id="CHEBI:16526"/>
        <dbReference type="ChEBI" id="CHEBI:57972"/>
        <dbReference type="ChEBI" id="CHEBI:64479"/>
        <dbReference type="ChEBI" id="CHEBI:78846"/>
        <dbReference type="ChEBI" id="CHEBI:149468"/>
        <dbReference type="EC" id="2.3.1.47"/>
    </reaction>
</comment>
<evidence type="ECO:0000256" key="7">
    <source>
        <dbReference type="ARBA" id="ARBA00022756"/>
    </source>
</evidence>
<protein>
    <recommendedName>
        <fullName evidence="5">8-amino-7-oxononanoate synthase</fullName>
        <ecNumber evidence="5">2.3.1.47</ecNumber>
    </recommendedName>
    <alternativeName>
        <fullName evidence="9">7-keto-8-amino-pelargonic acid synthase</fullName>
    </alternativeName>
    <alternativeName>
        <fullName evidence="10">8-amino-7-ketopelargonate synthase</fullName>
    </alternativeName>
</protein>
<evidence type="ECO:0000256" key="8">
    <source>
        <dbReference type="ARBA" id="ARBA00022898"/>
    </source>
</evidence>
<comment type="pathway">
    <text evidence="2">Cofactor biosynthesis; biotin biosynthesis.</text>
</comment>
<dbReference type="EMBL" id="BSOT01000007">
    <property type="protein sequence ID" value="GLR72140.1"/>
    <property type="molecule type" value="Genomic_DNA"/>
</dbReference>
<dbReference type="EC" id="2.3.1.47" evidence="5"/>
<dbReference type="Proteomes" id="UP001156601">
    <property type="component" value="Unassembled WGS sequence"/>
</dbReference>
<evidence type="ECO:0000256" key="3">
    <source>
        <dbReference type="ARBA" id="ARBA00010008"/>
    </source>
</evidence>
<dbReference type="Gene3D" id="3.40.640.10">
    <property type="entry name" value="Type I PLP-dependent aspartate aminotransferase-like (Major domain)"/>
    <property type="match status" value="1"/>
</dbReference>
<dbReference type="Gene3D" id="3.90.1150.10">
    <property type="entry name" value="Aspartate Aminotransferase, domain 1"/>
    <property type="match status" value="1"/>
</dbReference>
<dbReference type="InterPro" id="IPR015422">
    <property type="entry name" value="PyrdxlP-dep_Trfase_small"/>
</dbReference>
<evidence type="ECO:0000259" key="13">
    <source>
        <dbReference type="Pfam" id="PF00155"/>
    </source>
</evidence>
<dbReference type="InterPro" id="IPR001917">
    <property type="entry name" value="Aminotrans_II_pyridoxalP_BS"/>
</dbReference>
<dbReference type="GO" id="GO:0009102">
    <property type="term" value="P:biotin biosynthetic process"/>
    <property type="evidence" value="ECO:0007669"/>
    <property type="project" value="UniProtKB-KW"/>
</dbReference>
<evidence type="ECO:0000256" key="6">
    <source>
        <dbReference type="ARBA" id="ARBA00022679"/>
    </source>
</evidence>
<dbReference type="Pfam" id="PF00155">
    <property type="entry name" value="Aminotran_1_2"/>
    <property type="match status" value="1"/>
</dbReference>
<name>A0AA37WLI1_9ALTE</name>
<dbReference type="InterPro" id="IPR015424">
    <property type="entry name" value="PyrdxlP-dep_Trfase"/>
</dbReference>
<evidence type="ECO:0000256" key="9">
    <source>
        <dbReference type="ARBA" id="ARBA00032610"/>
    </source>
</evidence>
<sequence>MTSIVPFDFIKSANARRKTNGLFRQRTAIVESSNCVIKIGDSYFINFSSNDYLGLSQHQDVLQAYVEGLSLYGASSSSSPVVCGYSHAHKALEVRLSELVNQPSVVLFSSGFAANQAICQALCIPEPSADTDVGIVADKLMHASFVESASTMTRCFKRFGHNDMFHADKQLSALHNENKLLVSEGVFSMDGDTAPVKELLKLKQKHDAYLMLDEAHSFGVVGEQGLGFSGSFAYALEGIEDKGEQQIDITMGTFGKAIGTQGAFVAGSEALIDYLVNFGRHYIYSTAPAPAIARATSTALDIMLKGHERRRLHENIEQFRALAVTKGIVLMPSVSAIQPIVVGCADKVMRAKEKLMSLGILVSAIRSPTVPKGTDRLRITLSALHSDKDIDALIDVLVIVRDSLGGFDA</sequence>
<evidence type="ECO:0000256" key="4">
    <source>
        <dbReference type="ARBA" id="ARBA00011738"/>
    </source>
</evidence>
<dbReference type="AlphaFoldDB" id="A0AA37WLI1"/>
<evidence type="ECO:0000313" key="14">
    <source>
        <dbReference type="EMBL" id="GLR72140.1"/>
    </source>
</evidence>
<evidence type="ECO:0000256" key="2">
    <source>
        <dbReference type="ARBA" id="ARBA00004746"/>
    </source>
</evidence>
<organism evidence="14 15">
    <name type="scientific">Agaribacter marinus</name>
    <dbReference type="NCBI Taxonomy" id="1431249"/>
    <lineage>
        <taxon>Bacteria</taxon>
        <taxon>Pseudomonadati</taxon>
        <taxon>Pseudomonadota</taxon>
        <taxon>Gammaproteobacteria</taxon>
        <taxon>Alteromonadales</taxon>
        <taxon>Alteromonadaceae</taxon>
        <taxon>Agaribacter</taxon>
    </lineage>
</organism>
<keyword evidence="7" id="KW-0093">Biotin biosynthesis</keyword>
<dbReference type="RefSeq" id="WP_284218505.1">
    <property type="nucleotide sequence ID" value="NZ_BSOT01000007.1"/>
</dbReference>
<proteinExistence type="inferred from homology"/>
<accession>A0AA37WLI1</accession>
<dbReference type="GO" id="GO:0030170">
    <property type="term" value="F:pyridoxal phosphate binding"/>
    <property type="evidence" value="ECO:0007669"/>
    <property type="project" value="InterPro"/>
</dbReference>
<dbReference type="PROSITE" id="PS00599">
    <property type="entry name" value="AA_TRANSFER_CLASS_2"/>
    <property type="match status" value="1"/>
</dbReference>
<dbReference type="PANTHER" id="PTHR13693:SF100">
    <property type="entry name" value="8-AMINO-7-OXONONANOATE SYNTHASE"/>
    <property type="match status" value="1"/>
</dbReference>
<dbReference type="InterPro" id="IPR004839">
    <property type="entry name" value="Aminotransferase_I/II_large"/>
</dbReference>
<keyword evidence="15" id="KW-1185">Reference proteome</keyword>
<feature type="domain" description="Aminotransferase class I/classII large" evidence="13">
    <location>
        <begin position="44"/>
        <end position="397"/>
    </location>
</feature>
<dbReference type="InterPro" id="IPR015421">
    <property type="entry name" value="PyrdxlP-dep_Trfase_major"/>
</dbReference>
<comment type="subunit">
    <text evidence="4">Homodimer.</text>
</comment>
<dbReference type="SUPFAM" id="SSF53383">
    <property type="entry name" value="PLP-dependent transferases"/>
    <property type="match status" value="1"/>
</dbReference>
<keyword evidence="8 12" id="KW-0663">Pyridoxal phosphate</keyword>
<reference evidence="14" key="1">
    <citation type="journal article" date="2014" name="Int. J. Syst. Evol. Microbiol.">
        <title>Complete genome sequence of Corynebacterium casei LMG S-19264T (=DSM 44701T), isolated from a smear-ripened cheese.</title>
        <authorList>
            <consortium name="US DOE Joint Genome Institute (JGI-PGF)"/>
            <person name="Walter F."/>
            <person name="Albersmeier A."/>
            <person name="Kalinowski J."/>
            <person name="Ruckert C."/>
        </authorList>
    </citation>
    <scope>NUCLEOTIDE SEQUENCE</scope>
    <source>
        <strain evidence="14">NBRC 110023</strain>
    </source>
</reference>
<comment type="caution">
    <text evidence="14">The sequence shown here is derived from an EMBL/GenBank/DDBJ whole genome shotgun (WGS) entry which is preliminary data.</text>
</comment>
<evidence type="ECO:0000256" key="1">
    <source>
        <dbReference type="ARBA" id="ARBA00001933"/>
    </source>
</evidence>
<dbReference type="PANTHER" id="PTHR13693">
    <property type="entry name" value="CLASS II AMINOTRANSFERASE/8-AMINO-7-OXONONANOATE SYNTHASE"/>
    <property type="match status" value="1"/>
</dbReference>
<evidence type="ECO:0000256" key="11">
    <source>
        <dbReference type="ARBA" id="ARBA00047715"/>
    </source>
</evidence>
<comment type="cofactor">
    <cofactor evidence="1 12">
        <name>pyridoxal 5'-phosphate</name>
        <dbReference type="ChEBI" id="CHEBI:597326"/>
    </cofactor>
</comment>
<evidence type="ECO:0000256" key="12">
    <source>
        <dbReference type="RuleBase" id="RU003693"/>
    </source>
</evidence>
<gene>
    <name evidence="14" type="primary">bioF</name>
    <name evidence="14" type="ORF">GCM10007852_30480</name>
</gene>
<keyword evidence="6" id="KW-0808">Transferase</keyword>
<comment type="similarity">
    <text evidence="3">Belongs to the class-II pyridoxal-phosphate-dependent aminotransferase family. BioF subfamily.</text>
</comment>